<comment type="similarity">
    <text evidence="1">Belongs to the sigma-70 factor family. ECF subfamily.</text>
</comment>
<gene>
    <name evidence="9" type="ORF">OG442_21435</name>
</gene>
<dbReference type="Pfam" id="PF20239">
    <property type="entry name" value="DUF6596"/>
    <property type="match status" value="1"/>
</dbReference>
<feature type="domain" description="RNA polymerase sigma-70 region 2" evidence="6">
    <location>
        <begin position="24"/>
        <end position="82"/>
    </location>
</feature>
<dbReference type="InterPro" id="IPR013324">
    <property type="entry name" value="RNA_pol_sigma_r3/r4-like"/>
</dbReference>
<keyword evidence="10" id="KW-1185">Reference proteome</keyword>
<dbReference type="InterPro" id="IPR007627">
    <property type="entry name" value="RNA_pol_sigma70_r2"/>
</dbReference>
<protein>
    <submittedName>
        <fullName evidence="9">RNA polymerase sigma factor</fullName>
    </submittedName>
</protein>
<accession>A0ABZ2A5E7</accession>
<feature type="domain" description="RNA polymerase sigma factor 70 region 4 type 2" evidence="7">
    <location>
        <begin position="122"/>
        <end position="172"/>
    </location>
</feature>
<feature type="compositionally biased region" description="Basic and acidic residues" evidence="5">
    <location>
        <begin position="90"/>
        <end position="113"/>
    </location>
</feature>
<evidence type="ECO:0000313" key="9">
    <source>
        <dbReference type="EMBL" id="WUX53920.1"/>
    </source>
</evidence>
<dbReference type="Gene3D" id="1.10.1740.10">
    <property type="match status" value="1"/>
</dbReference>
<dbReference type="InterPro" id="IPR013249">
    <property type="entry name" value="RNA_pol_sigma70_r4_t2"/>
</dbReference>
<evidence type="ECO:0000259" key="6">
    <source>
        <dbReference type="Pfam" id="PF04542"/>
    </source>
</evidence>
<reference evidence="9" key="1">
    <citation type="submission" date="2022-10" db="EMBL/GenBank/DDBJ databases">
        <title>The complete genomes of actinobacterial strains from the NBC collection.</title>
        <authorList>
            <person name="Joergensen T.S."/>
            <person name="Alvarez Arevalo M."/>
            <person name="Sterndorff E.B."/>
            <person name="Faurdal D."/>
            <person name="Vuksanovic O."/>
            <person name="Mourched A.-S."/>
            <person name="Charusanti P."/>
            <person name="Shaw S."/>
            <person name="Blin K."/>
            <person name="Weber T."/>
        </authorList>
    </citation>
    <scope>NUCLEOTIDE SEQUENCE</scope>
    <source>
        <strain evidence="9">NBC_01432</strain>
    </source>
</reference>
<proteinExistence type="inferred from homology"/>
<dbReference type="EMBL" id="CP109495">
    <property type="protein sequence ID" value="WUX53920.1"/>
    <property type="molecule type" value="Genomic_DNA"/>
</dbReference>
<evidence type="ECO:0000256" key="5">
    <source>
        <dbReference type="SAM" id="MobiDB-lite"/>
    </source>
</evidence>
<evidence type="ECO:0000256" key="2">
    <source>
        <dbReference type="ARBA" id="ARBA00023015"/>
    </source>
</evidence>
<evidence type="ECO:0000256" key="1">
    <source>
        <dbReference type="ARBA" id="ARBA00010641"/>
    </source>
</evidence>
<dbReference type="SUPFAM" id="SSF88946">
    <property type="entry name" value="Sigma2 domain of RNA polymerase sigma factors"/>
    <property type="match status" value="1"/>
</dbReference>
<dbReference type="SUPFAM" id="SSF88659">
    <property type="entry name" value="Sigma3 and sigma4 domains of RNA polymerase sigma factors"/>
    <property type="match status" value="1"/>
</dbReference>
<evidence type="ECO:0000256" key="4">
    <source>
        <dbReference type="ARBA" id="ARBA00023163"/>
    </source>
</evidence>
<dbReference type="Pfam" id="PF04542">
    <property type="entry name" value="Sigma70_r2"/>
    <property type="match status" value="1"/>
</dbReference>
<evidence type="ECO:0000259" key="7">
    <source>
        <dbReference type="Pfam" id="PF08281"/>
    </source>
</evidence>
<dbReference type="InterPro" id="IPR013325">
    <property type="entry name" value="RNA_pol_sigma_r2"/>
</dbReference>
<name>A0ABZ2A5E7_STRNV</name>
<feature type="domain" description="DUF6596" evidence="8">
    <location>
        <begin position="190"/>
        <end position="287"/>
    </location>
</feature>
<evidence type="ECO:0000256" key="3">
    <source>
        <dbReference type="ARBA" id="ARBA00023082"/>
    </source>
</evidence>
<sequence length="433" mass="46631">MTSGSDASVRRAVEDAHRREWAAVLAATVRVARDLDLAEECVQDAYAAALVDWARGGVPDRPGAWLTTAARHNALDALRRAKTLRSKLHLLIEPEPRPDSGPEPESAREPAPAPDDRLRLVFLCCHPALAPAAQIALTLRLVCGVPTPDIARAFLVSEPTMAARVTRAKKKLVAARVPFRMPTPAELPDRLDSVLTTIHLLFTTGHTAPAGPTVTKDDLAGRALDLARMLHGLLPDEREVRGLLALLLANHARRATRTTENGRPSLLAEQDRTAWDQEAIAEAHELVLGALRGGDPGRYALQAAIAALHASAPTYAETDWEQILVLYDALLAIWSSPVVALNRAVAVAMVEGPGTALAEVEALEQDERLAGYRYLPAVKADLLRRLERPADAAVAYERALALADNDAERAFLTDRLAQCDTAVRAAACGPPQS</sequence>
<dbReference type="PANTHER" id="PTHR47756">
    <property type="entry name" value="BLL6612 PROTEIN-RELATED"/>
    <property type="match status" value="1"/>
</dbReference>
<evidence type="ECO:0000313" key="10">
    <source>
        <dbReference type="Proteomes" id="UP001432209"/>
    </source>
</evidence>
<feature type="region of interest" description="Disordered" evidence="5">
    <location>
        <begin position="89"/>
        <end position="113"/>
    </location>
</feature>
<dbReference type="PANTHER" id="PTHR47756:SF2">
    <property type="entry name" value="BLL6612 PROTEIN"/>
    <property type="match status" value="1"/>
</dbReference>
<keyword evidence="2" id="KW-0805">Transcription regulation</keyword>
<organism evidence="9 10">
    <name type="scientific">Streptomyces niveus</name>
    <name type="common">Streptomyces spheroides</name>
    <dbReference type="NCBI Taxonomy" id="193462"/>
    <lineage>
        <taxon>Bacteria</taxon>
        <taxon>Bacillati</taxon>
        <taxon>Actinomycetota</taxon>
        <taxon>Actinomycetes</taxon>
        <taxon>Kitasatosporales</taxon>
        <taxon>Streptomycetaceae</taxon>
        <taxon>Streptomyces</taxon>
    </lineage>
</organism>
<dbReference type="Proteomes" id="UP001432209">
    <property type="component" value="Chromosome"/>
</dbReference>
<keyword evidence="3" id="KW-0731">Sigma factor</keyword>
<dbReference type="Pfam" id="PF08281">
    <property type="entry name" value="Sigma70_r4_2"/>
    <property type="match status" value="1"/>
</dbReference>
<dbReference type="RefSeq" id="WP_329077526.1">
    <property type="nucleotide sequence ID" value="NZ_CP108849.2"/>
</dbReference>
<keyword evidence="4" id="KW-0804">Transcription</keyword>
<evidence type="ECO:0000259" key="8">
    <source>
        <dbReference type="Pfam" id="PF20239"/>
    </source>
</evidence>
<dbReference type="InterPro" id="IPR046531">
    <property type="entry name" value="DUF6596"/>
</dbReference>